<feature type="region of interest" description="Disordered" evidence="1">
    <location>
        <begin position="304"/>
        <end position="323"/>
    </location>
</feature>
<sequence length="601" mass="66928">MPINGSPVAENRRFSNAQLTPMQTTKTDSIASQIASVHSAGSESISPVNQEINNQISISGNRNTLHQRNHIQQSEDIHQILTQSHPEITKEMINSVLCAGASGNLAQQEINYRPENHLIILALLKPEELSQETGLLDAAANLIQKLNKMGEKNTQAKHLLSHEEKLFDKLIESAISTLGKDQLQILGQRYQQRYVDPAIKETLGHYFSKDEVALHPVSDFLVSSLSHGCDMRANAAIQEYQKHTRKSFVDKACQIHNLFLALEEKIEIIRPLTVHMDLASSPALSPEKTPVTDDEVDGVKPRFAPSSPELLTPTAPLLPSNTSHNENMYNTYITNNYYTSPAENTHINSVQSNNDNKEETPLLPTSLKSVMNVKLMPPTGVEKSGYTAKQPEIPTVDYPQRTVDEPKIEQPRIDEKATLSRQPVETEKLPIGSFANRYTKVLDIDPVTGNTRSSWKLVDENELTSQPVLMAEKLHTEVSPNKYSRVLAVDSVTGNTRSSWLSENAGTSSVTLSERGALTRDQSAQERYQQTTETDSLTQNTVFANRFEAVEVTDELTGQRKKTWQLADAKTSKPVTLTEMGALTRDQVAKEKYDDNGKHFS</sequence>
<evidence type="ECO:0000256" key="1">
    <source>
        <dbReference type="SAM" id="MobiDB-lite"/>
    </source>
</evidence>
<evidence type="ECO:0000313" key="3">
    <source>
        <dbReference type="Proteomes" id="UP000449944"/>
    </source>
</evidence>
<name>A0AAW9VCR9_9GAMM</name>
<dbReference type="AlphaFoldDB" id="A0AAW9VCR9"/>
<accession>A0AAW9VCR9</accession>
<feature type="region of interest" description="Disordered" evidence="1">
    <location>
        <begin position="1"/>
        <end position="24"/>
    </location>
</feature>
<dbReference type="EMBL" id="WLUB01000045">
    <property type="protein sequence ID" value="MTC35617.1"/>
    <property type="molecule type" value="Genomic_DNA"/>
</dbReference>
<dbReference type="RefSeq" id="WP_154633242.1">
    <property type="nucleotide sequence ID" value="NZ_CAWPNQ010000064.1"/>
</dbReference>
<protein>
    <submittedName>
        <fullName evidence="2">Uncharacterized protein</fullName>
    </submittedName>
</protein>
<gene>
    <name evidence="2" type="ORF">GKR67_13450</name>
</gene>
<evidence type="ECO:0000313" key="2">
    <source>
        <dbReference type="EMBL" id="MTC35617.1"/>
    </source>
</evidence>
<reference evidence="2 3" key="1">
    <citation type="submission" date="2019-10" db="EMBL/GenBank/DDBJ databases">
        <title>Comparative genomic analysis of Providencia.</title>
        <authorList>
            <person name="Yuan C."/>
            <person name="Wei Y."/>
            <person name="Yin Z."/>
        </authorList>
    </citation>
    <scope>NUCLEOTIDE SEQUENCE [LARGE SCALE GENOMIC DNA]</scope>
    <source>
        <strain evidence="3">wls1934</strain>
    </source>
</reference>
<comment type="caution">
    <text evidence="2">The sequence shown here is derived from an EMBL/GenBank/DDBJ whole genome shotgun (WGS) entry which is preliminary data.</text>
</comment>
<feature type="compositionally biased region" description="Polar residues" evidence="1">
    <location>
        <begin position="14"/>
        <end position="24"/>
    </location>
</feature>
<dbReference type="Proteomes" id="UP000449944">
    <property type="component" value="Unassembled WGS sequence"/>
</dbReference>
<feature type="compositionally biased region" description="Low complexity" evidence="1">
    <location>
        <begin position="305"/>
        <end position="323"/>
    </location>
</feature>
<organism evidence="2 3">
    <name type="scientific">Providencia alcalifaciens</name>
    <dbReference type="NCBI Taxonomy" id="126385"/>
    <lineage>
        <taxon>Bacteria</taxon>
        <taxon>Pseudomonadati</taxon>
        <taxon>Pseudomonadota</taxon>
        <taxon>Gammaproteobacteria</taxon>
        <taxon>Enterobacterales</taxon>
        <taxon>Morganellaceae</taxon>
        <taxon>Providencia</taxon>
    </lineage>
</organism>
<proteinExistence type="predicted"/>